<dbReference type="InParanoid" id="A7EAS8"/>
<organism evidence="1 2">
    <name type="scientific">Sclerotinia sclerotiorum (strain ATCC 18683 / 1980 / Ss-1)</name>
    <name type="common">White mold</name>
    <name type="synonym">Whetzelinia sclerotiorum</name>
    <dbReference type="NCBI Taxonomy" id="665079"/>
    <lineage>
        <taxon>Eukaryota</taxon>
        <taxon>Fungi</taxon>
        <taxon>Dikarya</taxon>
        <taxon>Ascomycota</taxon>
        <taxon>Pezizomycotina</taxon>
        <taxon>Leotiomycetes</taxon>
        <taxon>Helotiales</taxon>
        <taxon>Sclerotiniaceae</taxon>
        <taxon>Sclerotinia</taxon>
    </lineage>
</organism>
<dbReference type="HOGENOM" id="CLU_1327087_0_0_1"/>
<reference evidence="2" key="1">
    <citation type="journal article" date="2011" name="PLoS Genet.">
        <title>Genomic analysis of the necrotrophic fungal pathogens Sclerotinia sclerotiorum and Botrytis cinerea.</title>
        <authorList>
            <person name="Amselem J."/>
            <person name="Cuomo C.A."/>
            <person name="van Kan J.A."/>
            <person name="Viaud M."/>
            <person name="Benito E.P."/>
            <person name="Couloux A."/>
            <person name="Coutinho P.M."/>
            <person name="de Vries R.P."/>
            <person name="Dyer P.S."/>
            <person name="Fillinger S."/>
            <person name="Fournier E."/>
            <person name="Gout L."/>
            <person name="Hahn M."/>
            <person name="Kohn L."/>
            <person name="Lapalu N."/>
            <person name="Plummer K.M."/>
            <person name="Pradier J.M."/>
            <person name="Quevillon E."/>
            <person name="Sharon A."/>
            <person name="Simon A."/>
            <person name="ten Have A."/>
            <person name="Tudzynski B."/>
            <person name="Tudzynski P."/>
            <person name="Wincker P."/>
            <person name="Andrew M."/>
            <person name="Anthouard V."/>
            <person name="Beever R.E."/>
            <person name="Beffa R."/>
            <person name="Benoit I."/>
            <person name="Bouzid O."/>
            <person name="Brault B."/>
            <person name="Chen Z."/>
            <person name="Choquer M."/>
            <person name="Collemare J."/>
            <person name="Cotton P."/>
            <person name="Danchin E.G."/>
            <person name="Da Silva C."/>
            <person name="Gautier A."/>
            <person name="Giraud C."/>
            <person name="Giraud T."/>
            <person name="Gonzalez C."/>
            <person name="Grossetete S."/>
            <person name="Guldener U."/>
            <person name="Henrissat B."/>
            <person name="Howlett B.J."/>
            <person name="Kodira C."/>
            <person name="Kretschmer M."/>
            <person name="Lappartient A."/>
            <person name="Leroch M."/>
            <person name="Levis C."/>
            <person name="Mauceli E."/>
            <person name="Neuveglise C."/>
            <person name="Oeser B."/>
            <person name="Pearson M."/>
            <person name="Poulain J."/>
            <person name="Poussereau N."/>
            <person name="Quesneville H."/>
            <person name="Rascle C."/>
            <person name="Schumacher J."/>
            <person name="Segurens B."/>
            <person name="Sexton A."/>
            <person name="Silva E."/>
            <person name="Sirven C."/>
            <person name="Soanes D.M."/>
            <person name="Talbot N.J."/>
            <person name="Templeton M."/>
            <person name="Yandava C."/>
            <person name="Yarden O."/>
            <person name="Zeng Q."/>
            <person name="Rollins J.A."/>
            <person name="Lebrun M.H."/>
            <person name="Dickman M."/>
        </authorList>
    </citation>
    <scope>NUCLEOTIDE SEQUENCE [LARGE SCALE GENOMIC DNA]</scope>
    <source>
        <strain evidence="2">ATCC 18683 / 1980 / Ss-1</strain>
    </source>
</reference>
<dbReference type="Proteomes" id="UP000001312">
    <property type="component" value="Unassembled WGS sequence"/>
</dbReference>
<keyword evidence="2" id="KW-1185">Reference proteome</keyword>
<dbReference type="EMBL" id="CH476623">
    <property type="protein sequence ID" value="EDN99556.1"/>
    <property type="molecule type" value="Genomic_DNA"/>
</dbReference>
<protein>
    <submittedName>
        <fullName evidence="1">Uncharacterized protein</fullName>
    </submittedName>
</protein>
<sequence>MTGLFNSDMDRCNGNLPVGCCGSDFKSLAGYNMILPKSQSSAFLERVSGYNVEEIPKHHTSNASKITLYCLCIIPRCCVRIDLESGSSGRNYIYSLGPQRLRFSARVKKLRSHYPTVDGCGASRVWPIGLLQGAKKGFRSLDIARAIKVSSIQHKEANRSDICLPNTFSTKRLEQLLCCRNMADEQPATWSMVIASNHPITESKHWG</sequence>
<name>A7EAS8_SCLS1</name>
<evidence type="ECO:0000313" key="2">
    <source>
        <dbReference type="Proteomes" id="UP000001312"/>
    </source>
</evidence>
<dbReference type="RefSeq" id="XP_001596194.1">
    <property type="nucleotide sequence ID" value="XM_001596144.1"/>
</dbReference>
<dbReference type="AlphaFoldDB" id="A7EAS8"/>
<evidence type="ECO:0000313" key="1">
    <source>
        <dbReference type="EMBL" id="EDN99556.1"/>
    </source>
</evidence>
<gene>
    <name evidence="1" type="ORF">SS1G_02410</name>
</gene>
<dbReference type="GeneID" id="5492490"/>
<proteinExistence type="predicted"/>
<accession>A7EAS8</accession>
<dbReference type="KEGG" id="ssl:SS1G_02410"/>